<sequence>MECNVCTQDLDGGLRAPKSLPCGHTCCLQCLGRLPDSRCPTCRQNFNGPPEGLPTNFAILQLLEERGLDSPPRGWCSDCRSAATSRCWEDHDVLPVRSALRRQLQRALPQAAEQLQGLQDQCREEQALPALTLLTGESWDVTLRGGGRELTGTLRDAEEPLTKALCLLLAARAALTEDRAAARNPPTTAAPTPPAAAPPPPAAASTPAASTPAAAAPTPAAAPLAALSPPPAEAPPPREMNVKSISCSGPNDDQQQKAAALRDAPGVTRLVHLRCHTDPAWSLRLLQLAAPSLEQLSLHDPGEAHLRAVHAMPRLTRLEVSCEDDALDAQPPVLPELPWEQAGLRWLSVYRLPSVTLQSLLRAHGRSLEELQLDVGTGAGGWPWHCQGLHSLLEPCELRSLWSLVLKRAHVFHQAPMCYQQLAEVKGVLPRTEVLCEWCDGVNPQPF</sequence>
<organism evidence="7 8">
    <name type="scientific">Frankliniella occidentalis</name>
    <name type="common">Western flower thrips</name>
    <name type="synonym">Euthrips occidentalis</name>
    <dbReference type="NCBI Taxonomy" id="133901"/>
    <lineage>
        <taxon>Eukaryota</taxon>
        <taxon>Metazoa</taxon>
        <taxon>Ecdysozoa</taxon>
        <taxon>Arthropoda</taxon>
        <taxon>Hexapoda</taxon>
        <taxon>Insecta</taxon>
        <taxon>Pterygota</taxon>
        <taxon>Neoptera</taxon>
        <taxon>Paraneoptera</taxon>
        <taxon>Thysanoptera</taxon>
        <taxon>Terebrantia</taxon>
        <taxon>Thripoidea</taxon>
        <taxon>Thripidae</taxon>
        <taxon>Frankliniella</taxon>
    </lineage>
</organism>
<reference evidence="8 9" key="1">
    <citation type="submission" date="2025-04" db="UniProtKB">
        <authorList>
            <consortium name="RefSeq"/>
        </authorList>
    </citation>
    <scope>IDENTIFICATION</scope>
    <source>
        <tissue evidence="8 9">Whole organism</tissue>
    </source>
</reference>
<keyword evidence="2" id="KW-0862">Zinc</keyword>
<proteinExistence type="predicted"/>
<accession>A0A6J1SPE9</accession>
<dbReference type="RefSeq" id="XP_026282674.1">
    <property type="nucleotide sequence ID" value="XM_026426889.2"/>
</dbReference>
<feature type="domain" description="RING-type" evidence="6">
    <location>
        <begin position="3"/>
        <end position="43"/>
    </location>
</feature>
<feature type="compositionally biased region" description="Polar residues" evidence="5">
    <location>
        <begin position="243"/>
        <end position="256"/>
    </location>
</feature>
<dbReference type="RefSeq" id="XP_026282673.1">
    <property type="nucleotide sequence ID" value="XM_026426888.2"/>
</dbReference>
<dbReference type="PANTHER" id="PTHR22791:SF34">
    <property type="entry name" value="RING-TYPE DOMAIN-CONTAINING PROTEIN"/>
    <property type="match status" value="1"/>
</dbReference>
<gene>
    <name evidence="8 9" type="primary">LOC113209402</name>
</gene>
<keyword evidence="7" id="KW-1185">Reference proteome</keyword>
<name>A0A6J1SPE9_FRAOC</name>
<evidence type="ECO:0000313" key="7">
    <source>
        <dbReference type="Proteomes" id="UP000504606"/>
    </source>
</evidence>
<dbReference type="PANTHER" id="PTHR22791">
    <property type="entry name" value="RING-TYPE DOMAIN-CONTAINING PROTEIN"/>
    <property type="match status" value="1"/>
</dbReference>
<dbReference type="Proteomes" id="UP000504606">
    <property type="component" value="Unplaced"/>
</dbReference>
<keyword evidence="1 3" id="KW-0863">Zinc-finger</keyword>
<dbReference type="SUPFAM" id="SSF57850">
    <property type="entry name" value="RING/U-box"/>
    <property type="match status" value="1"/>
</dbReference>
<dbReference type="PROSITE" id="PS50089">
    <property type="entry name" value="ZF_RING_2"/>
    <property type="match status" value="1"/>
</dbReference>
<feature type="compositionally biased region" description="Pro residues" evidence="5">
    <location>
        <begin position="191"/>
        <end position="202"/>
    </location>
</feature>
<dbReference type="GO" id="GO:0016567">
    <property type="term" value="P:protein ubiquitination"/>
    <property type="evidence" value="ECO:0007669"/>
    <property type="project" value="TreeGrafter"/>
</dbReference>
<dbReference type="AlphaFoldDB" id="A0A6J1SPE9"/>
<dbReference type="Gene3D" id="3.80.10.10">
    <property type="entry name" value="Ribonuclease Inhibitor"/>
    <property type="match status" value="1"/>
</dbReference>
<dbReference type="GeneID" id="113209402"/>
<evidence type="ECO:0000256" key="3">
    <source>
        <dbReference type="PROSITE-ProRule" id="PRU00175"/>
    </source>
</evidence>
<dbReference type="OrthoDB" id="264520at2759"/>
<feature type="compositionally biased region" description="Pro residues" evidence="5">
    <location>
        <begin position="228"/>
        <end position="238"/>
    </location>
</feature>
<evidence type="ECO:0000313" key="9">
    <source>
        <dbReference type="RefSeq" id="XP_026282674.1"/>
    </source>
</evidence>
<feature type="region of interest" description="Disordered" evidence="5">
    <location>
        <begin position="179"/>
        <end position="256"/>
    </location>
</feature>
<evidence type="ECO:0000256" key="4">
    <source>
        <dbReference type="SAM" id="Coils"/>
    </source>
</evidence>
<protein>
    <submittedName>
        <fullName evidence="8 9">Uncharacterized protein LOC113209402</fullName>
    </submittedName>
</protein>
<evidence type="ECO:0000313" key="8">
    <source>
        <dbReference type="RefSeq" id="XP_026282673.1"/>
    </source>
</evidence>
<evidence type="ECO:0000256" key="5">
    <source>
        <dbReference type="SAM" id="MobiDB-lite"/>
    </source>
</evidence>
<feature type="coiled-coil region" evidence="4">
    <location>
        <begin position="101"/>
        <end position="128"/>
    </location>
</feature>
<dbReference type="InterPro" id="IPR051435">
    <property type="entry name" value="RING_finger_E3_ubiq-ligases"/>
</dbReference>
<dbReference type="KEGG" id="foc:113209402"/>
<evidence type="ECO:0000256" key="1">
    <source>
        <dbReference type="ARBA" id="ARBA00022771"/>
    </source>
</evidence>
<dbReference type="InterPro" id="IPR001841">
    <property type="entry name" value="Znf_RING"/>
</dbReference>
<dbReference type="GO" id="GO:0061630">
    <property type="term" value="F:ubiquitin protein ligase activity"/>
    <property type="evidence" value="ECO:0007669"/>
    <property type="project" value="TreeGrafter"/>
</dbReference>
<dbReference type="InterPro" id="IPR013083">
    <property type="entry name" value="Znf_RING/FYVE/PHD"/>
</dbReference>
<keyword evidence="4" id="KW-0175">Coiled coil</keyword>
<feature type="compositionally biased region" description="Low complexity" evidence="5">
    <location>
        <begin position="203"/>
        <end position="227"/>
    </location>
</feature>
<dbReference type="SMART" id="SM00184">
    <property type="entry name" value="RING"/>
    <property type="match status" value="1"/>
</dbReference>
<evidence type="ECO:0000259" key="6">
    <source>
        <dbReference type="PROSITE" id="PS50089"/>
    </source>
</evidence>
<keyword evidence="1 3" id="KW-0479">Metal-binding</keyword>
<dbReference type="GO" id="GO:0008270">
    <property type="term" value="F:zinc ion binding"/>
    <property type="evidence" value="ECO:0007669"/>
    <property type="project" value="UniProtKB-KW"/>
</dbReference>
<evidence type="ECO:0000256" key="2">
    <source>
        <dbReference type="ARBA" id="ARBA00022833"/>
    </source>
</evidence>
<dbReference type="Gene3D" id="3.30.40.10">
    <property type="entry name" value="Zinc/RING finger domain, C3HC4 (zinc finger)"/>
    <property type="match status" value="1"/>
</dbReference>
<dbReference type="InterPro" id="IPR032675">
    <property type="entry name" value="LRR_dom_sf"/>
</dbReference>